<proteinExistence type="predicted"/>
<feature type="active site" evidence="2">
    <location>
        <position position="259"/>
    </location>
</feature>
<dbReference type="EMBL" id="HBIA01003432">
    <property type="protein sequence ID" value="CAE0229970.1"/>
    <property type="molecule type" value="Transcribed_RNA"/>
</dbReference>
<evidence type="ECO:0000256" key="1">
    <source>
        <dbReference type="PIRSR" id="PIRSR615527-1"/>
    </source>
</evidence>
<dbReference type="InterPro" id="IPR017926">
    <property type="entry name" value="GATASE"/>
</dbReference>
<organism evidence="4">
    <name type="scientific">Strombidium rassoulzadegani</name>
    <dbReference type="NCBI Taxonomy" id="1082188"/>
    <lineage>
        <taxon>Eukaryota</taxon>
        <taxon>Sar</taxon>
        <taxon>Alveolata</taxon>
        <taxon>Ciliophora</taxon>
        <taxon>Intramacronucleata</taxon>
        <taxon>Spirotrichea</taxon>
        <taxon>Oligotrichia</taxon>
        <taxon>Strombidiidae</taxon>
        <taxon>Strombidium</taxon>
    </lineage>
</organism>
<feature type="domain" description="Glutamine amidotransferase" evidence="3">
    <location>
        <begin position="64"/>
        <end position="265"/>
    </location>
</feature>
<dbReference type="InterPro" id="IPR029062">
    <property type="entry name" value="Class_I_gatase-like"/>
</dbReference>
<evidence type="ECO:0000313" key="4">
    <source>
        <dbReference type="EMBL" id="CAE0229970.1"/>
    </source>
</evidence>
<accession>A0A7S3CJB2</accession>
<comment type="catalytic activity">
    <reaction evidence="2">
        <text>(6S)-5,6,7,8-tetrahydrofolyl-(gamma-L-Glu)(n) + (n-1) H2O = (6S)-5,6,7,8-tetrahydrofolate + (n-1) L-glutamate</text>
        <dbReference type="Rhea" id="RHEA:56784"/>
        <dbReference type="Rhea" id="RHEA-COMP:14738"/>
        <dbReference type="ChEBI" id="CHEBI:15377"/>
        <dbReference type="ChEBI" id="CHEBI:29985"/>
        <dbReference type="ChEBI" id="CHEBI:57453"/>
        <dbReference type="ChEBI" id="CHEBI:141005"/>
        <dbReference type="EC" id="3.4.19.9"/>
    </reaction>
</comment>
<dbReference type="Gene3D" id="3.40.50.880">
    <property type="match status" value="1"/>
</dbReference>
<reference evidence="4" key="1">
    <citation type="submission" date="2021-01" db="EMBL/GenBank/DDBJ databases">
        <authorList>
            <person name="Corre E."/>
            <person name="Pelletier E."/>
            <person name="Niang G."/>
            <person name="Scheremetjew M."/>
            <person name="Finn R."/>
            <person name="Kale V."/>
            <person name="Holt S."/>
            <person name="Cochrane G."/>
            <person name="Meng A."/>
            <person name="Brown T."/>
            <person name="Cohen L."/>
        </authorList>
    </citation>
    <scope>NUCLEOTIDE SEQUENCE</scope>
    <source>
        <strain evidence="4">Ras09</strain>
    </source>
</reference>
<dbReference type="PROSITE" id="PS51273">
    <property type="entry name" value="GATASE_TYPE_1"/>
    <property type="match status" value="1"/>
</dbReference>
<dbReference type="PANTHER" id="PTHR11315:SF0">
    <property type="entry name" value="FOLATE GAMMA-GLUTAMYL HYDROLASE"/>
    <property type="match status" value="1"/>
</dbReference>
<gene>
    <name evidence="4" type="ORF">SRAS04492_LOCUS1756</name>
</gene>
<dbReference type="EC" id="3.4.19.9" evidence="2"/>
<evidence type="ECO:0000259" key="3">
    <source>
        <dbReference type="Pfam" id="PF00117"/>
    </source>
</evidence>
<dbReference type="AlphaFoldDB" id="A0A7S3CJB2"/>
<feature type="active site" description="Proton donor" evidence="1">
    <location>
        <position position="259"/>
    </location>
</feature>
<dbReference type="GO" id="GO:0034722">
    <property type="term" value="F:gamma-glutamyl-peptidase activity"/>
    <property type="evidence" value="ECO:0007669"/>
    <property type="project" value="UniProtKB-UniRule"/>
</dbReference>
<name>A0A7S3CJB2_9SPIT</name>
<keyword evidence="2" id="KW-0378">Hydrolase</keyword>
<dbReference type="GO" id="GO:0005773">
    <property type="term" value="C:vacuole"/>
    <property type="evidence" value="ECO:0007669"/>
    <property type="project" value="TreeGrafter"/>
</dbReference>
<evidence type="ECO:0000256" key="2">
    <source>
        <dbReference type="PROSITE-ProRule" id="PRU00607"/>
    </source>
</evidence>
<dbReference type="PANTHER" id="PTHR11315">
    <property type="entry name" value="PROTEASE FAMILY C26 GAMMA-GLUTAMYL HYDROLASE"/>
    <property type="match status" value="1"/>
</dbReference>
<dbReference type="PROSITE" id="PS51275">
    <property type="entry name" value="PEPTIDASE_C26_GGH"/>
    <property type="match status" value="1"/>
</dbReference>
<sequence>MSIFLKQASGPSAMAFHPVKSPFFEQGTCESLGFESSLDLNEAPVIGIVSQKIYFSHPEDHRFDNYTSFIMGAYVNFVESAGAQVIPLVFDEPEQVTLDKLSKINGVLLPGGGGDYMDIGKLIHETIVSYNDNGTYYPEWGTCLGFERLAIFTASDPDNVLDHYGSQHESLSLDFRGKDPRASKMFCDASEETIELFQSKKQTYNNHQYSIHPEKFESDQGLRQFWEVTSVSRGEASGSVEFVASMESKDYPIMATQFHPEKPTQVWKAKGVDHSWESIQQNRHFADKLVKMARQNGNSFEDFEELQSLLVSNHPFFNTKEEEGIFVF</sequence>
<dbReference type="SUPFAM" id="SSF52317">
    <property type="entry name" value="Class I glutamine amidotransferase-like"/>
    <property type="match status" value="1"/>
</dbReference>
<dbReference type="GO" id="GO:0046900">
    <property type="term" value="P:tetrahydrofolylpolyglutamate metabolic process"/>
    <property type="evidence" value="ECO:0007669"/>
    <property type="project" value="TreeGrafter"/>
</dbReference>
<dbReference type="Pfam" id="PF00117">
    <property type="entry name" value="GATase"/>
    <property type="match status" value="1"/>
</dbReference>
<dbReference type="InterPro" id="IPR015527">
    <property type="entry name" value="Pept_C26_g-glut_hydrolase"/>
</dbReference>
<feature type="active site" description="Nucleophile" evidence="1 2">
    <location>
        <position position="143"/>
    </location>
</feature>
<protein>
    <recommendedName>
        <fullName evidence="2">folate gamma-glutamyl hydrolase</fullName>
        <ecNumber evidence="2">3.4.19.9</ecNumber>
    </recommendedName>
</protein>